<dbReference type="SUPFAM" id="SSF46785">
    <property type="entry name" value="Winged helix' DNA-binding domain"/>
    <property type="match status" value="1"/>
</dbReference>
<dbReference type="Pfam" id="PF13463">
    <property type="entry name" value="HTH_27"/>
    <property type="match status" value="1"/>
</dbReference>
<dbReference type="InterPro" id="IPR036390">
    <property type="entry name" value="WH_DNA-bd_sf"/>
</dbReference>
<reference evidence="6" key="1">
    <citation type="journal article" date="2019" name="Int. J. Syst. Evol. Microbiol.">
        <title>The Global Catalogue of Microorganisms (GCM) 10K type strain sequencing project: providing services to taxonomists for standard genome sequencing and annotation.</title>
        <authorList>
            <consortium name="The Broad Institute Genomics Platform"/>
            <consortium name="The Broad Institute Genome Sequencing Center for Infectious Disease"/>
            <person name="Wu L."/>
            <person name="Ma J."/>
        </authorList>
    </citation>
    <scope>NUCLEOTIDE SEQUENCE [LARGE SCALE GENOMIC DNA]</scope>
    <source>
        <strain evidence="6">CGMCC 1.11013</strain>
    </source>
</reference>
<dbReference type="PROSITE" id="PS50995">
    <property type="entry name" value="HTH_MARR_2"/>
    <property type="match status" value="1"/>
</dbReference>
<organism evidence="5 6">
    <name type="scientific">Caballeronia grimmiae</name>
    <dbReference type="NCBI Taxonomy" id="1071679"/>
    <lineage>
        <taxon>Bacteria</taxon>
        <taxon>Pseudomonadati</taxon>
        <taxon>Pseudomonadota</taxon>
        <taxon>Betaproteobacteria</taxon>
        <taxon>Burkholderiales</taxon>
        <taxon>Burkholderiaceae</taxon>
        <taxon>Caballeronia</taxon>
    </lineage>
</organism>
<sequence length="104" mass="11581">MNIGQYFLLRTIAERQQISLTDLGQLTELERSTVGRNVRVLERMGLVATGRGEADQREALVALTAEGLARMRDALPIWEETQKDFATRLGAEKVNLLNAVLEAV</sequence>
<evidence type="ECO:0000256" key="1">
    <source>
        <dbReference type="ARBA" id="ARBA00023015"/>
    </source>
</evidence>
<proteinExistence type="predicted"/>
<dbReference type="PANTHER" id="PTHR42756">
    <property type="entry name" value="TRANSCRIPTIONAL REGULATOR, MARR"/>
    <property type="match status" value="1"/>
</dbReference>
<evidence type="ECO:0000256" key="2">
    <source>
        <dbReference type="ARBA" id="ARBA00023125"/>
    </source>
</evidence>
<dbReference type="Gene3D" id="1.10.10.10">
    <property type="entry name" value="Winged helix-like DNA-binding domain superfamily/Winged helix DNA-binding domain"/>
    <property type="match status" value="1"/>
</dbReference>
<keyword evidence="6" id="KW-1185">Reference proteome</keyword>
<gene>
    <name evidence="5" type="ORF">GCM10010985_50090</name>
</gene>
<evidence type="ECO:0000313" key="5">
    <source>
        <dbReference type="EMBL" id="GGD89448.1"/>
    </source>
</evidence>
<dbReference type="SMART" id="SM00347">
    <property type="entry name" value="HTH_MARR"/>
    <property type="match status" value="1"/>
</dbReference>
<dbReference type="PANTHER" id="PTHR42756:SF1">
    <property type="entry name" value="TRANSCRIPTIONAL REPRESSOR OF EMRAB OPERON"/>
    <property type="match status" value="1"/>
</dbReference>
<evidence type="ECO:0000313" key="6">
    <source>
        <dbReference type="Proteomes" id="UP000597138"/>
    </source>
</evidence>
<evidence type="ECO:0000259" key="4">
    <source>
        <dbReference type="PROSITE" id="PS50995"/>
    </source>
</evidence>
<keyword evidence="2" id="KW-0238">DNA-binding</keyword>
<dbReference type="InterPro" id="IPR036388">
    <property type="entry name" value="WH-like_DNA-bd_sf"/>
</dbReference>
<accession>A0ABQ1S0Q6</accession>
<dbReference type="InterPro" id="IPR000835">
    <property type="entry name" value="HTH_MarR-typ"/>
</dbReference>
<dbReference type="EMBL" id="BMEG01000010">
    <property type="protein sequence ID" value="GGD89448.1"/>
    <property type="molecule type" value="Genomic_DNA"/>
</dbReference>
<keyword evidence="1" id="KW-0805">Transcription regulation</keyword>
<comment type="caution">
    <text evidence="5">The sequence shown here is derived from an EMBL/GenBank/DDBJ whole genome shotgun (WGS) entry which is preliminary data.</text>
</comment>
<dbReference type="PROSITE" id="PS01117">
    <property type="entry name" value="HTH_MARR_1"/>
    <property type="match status" value="1"/>
</dbReference>
<feature type="domain" description="HTH marR-type" evidence="4">
    <location>
        <begin position="1"/>
        <end position="104"/>
    </location>
</feature>
<keyword evidence="3" id="KW-0804">Transcription</keyword>
<protein>
    <submittedName>
        <fullName evidence="5">MarR family transcriptional regulator</fullName>
    </submittedName>
</protein>
<evidence type="ECO:0000256" key="3">
    <source>
        <dbReference type="ARBA" id="ARBA00023163"/>
    </source>
</evidence>
<dbReference type="InterPro" id="IPR023187">
    <property type="entry name" value="Tscrpt_reg_MarR-type_CS"/>
</dbReference>
<name>A0ABQ1S0Q6_9BURK</name>
<dbReference type="Proteomes" id="UP000597138">
    <property type="component" value="Unassembled WGS sequence"/>
</dbReference>